<evidence type="ECO:0000313" key="2">
    <source>
        <dbReference type="Proteomes" id="UP000008549"/>
    </source>
</evidence>
<gene>
    <name evidence="3" type="primary">nhr-238</name>
    <name evidence="1" type="synonym">Cbr-nhr-238</name>
    <name evidence="3" type="ORF">CBG10497</name>
    <name evidence="1" type="ORF">CBG_10497</name>
</gene>
<dbReference type="AlphaFoldDB" id="A8XAY0"/>
<dbReference type="EMBL" id="HE600935">
    <property type="protein sequence ID" value="CAP29908.2"/>
    <property type="molecule type" value="Genomic_DNA"/>
</dbReference>
<dbReference type="WormBase" id="CBG10497">
    <property type="protein sequence ID" value="CBP44950"/>
    <property type="gene ID" value="WBGene00031876"/>
    <property type="gene designation" value="Cbr-nhr-238"/>
</dbReference>
<name>A8XAY0_CAEBR</name>
<reference evidence="1 2" key="2">
    <citation type="journal article" date="2011" name="PLoS Genet.">
        <title>Caenorhabditis briggsae recombinant inbred line genotypes reveal inter-strain incompatibility and the evolution of recombination.</title>
        <authorList>
            <person name="Ross J.A."/>
            <person name="Koboldt D.C."/>
            <person name="Staisch J.E."/>
            <person name="Chamberlin H.M."/>
            <person name="Gupta B.P."/>
            <person name="Miller R.D."/>
            <person name="Baird S.E."/>
            <person name="Haag E.S."/>
        </authorList>
    </citation>
    <scope>NUCLEOTIDE SEQUENCE [LARGE SCALE GENOMIC DNA]</scope>
    <source>
        <strain evidence="1 2">AF16</strain>
    </source>
</reference>
<accession>A8XAY0</accession>
<dbReference type="InParanoid" id="A8XAY0"/>
<keyword evidence="2" id="KW-1185">Reference proteome</keyword>
<protein>
    <submittedName>
        <fullName evidence="1">Protein CBR-NHR-238</fullName>
    </submittedName>
</protein>
<reference evidence="1 2" key="1">
    <citation type="journal article" date="2003" name="PLoS Biol.">
        <title>The genome sequence of Caenorhabditis briggsae: a platform for comparative genomics.</title>
        <authorList>
            <person name="Stein L.D."/>
            <person name="Bao Z."/>
            <person name="Blasiar D."/>
            <person name="Blumenthal T."/>
            <person name="Brent M.R."/>
            <person name="Chen N."/>
            <person name="Chinwalla A."/>
            <person name="Clarke L."/>
            <person name="Clee C."/>
            <person name="Coghlan A."/>
            <person name="Coulson A."/>
            <person name="D'Eustachio P."/>
            <person name="Fitch D.H."/>
            <person name="Fulton L.A."/>
            <person name="Fulton R.E."/>
            <person name="Griffiths-Jones S."/>
            <person name="Harris T.W."/>
            <person name="Hillier L.W."/>
            <person name="Kamath R."/>
            <person name="Kuwabara P.E."/>
            <person name="Mardis E.R."/>
            <person name="Marra M.A."/>
            <person name="Miner T.L."/>
            <person name="Minx P."/>
            <person name="Mullikin J.C."/>
            <person name="Plumb R.W."/>
            <person name="Rogers J."/>
            <person name="Schein J.E."/>
            <person name="Sohrmann M."/>
            <person name="Spieth J."/>
            <person name="Stajich J.E."/>
            <person name="Wei C."/>
            <person name="Willey D."/>
            <person name="Wilson R.K."/>
            <person name="Durbin R."/>
            <person name="Waterston R.H."/>
        </authorList>
    </citation>
    <scope>NUCLEOTIDE SEQUENCE [LARGE SCALE GENOMIC DNA]</scope>
    <source>
        <strain evidence="1 2">AF16</strain>
    </source>
</reference>
<organism evidence="1 2">
    <name type="scientific">Caenorhabditis briggsae</name>
    <dbReference type="NCBI Taxonomy" id="6238"/>
    <lineage>
        <taxon>Eukaryota</taxon>
        <taxon>Metazoa</taxon>
        <taxon>Ecdysozoa</taxon>
        <taxon>Nematoda</taxon>
        <taxon>Chromadorea</taxon>
        <taxon>Rhabditida</taxon>
        <taxon>Rhabditina</taxon>
        <taxon>Rhabditomorpha</taxon>
        <taxon>Rhabditoidea</taxon>
        <taxon>Rhabditidae</taxon>
        <taxon>Peloderinae</taxon>
        <taxon>Caenorhabditis</taxon>
    </lineage>
</organism>
<dbReference type="Proteomes" id="UP000008549">
    <property type="component" value="Unassembled WGS sequence"/>
</dbReference>
<sequence>MSSILCGVCEQTSDSFNFGALSLLVLRFFVESSLLTGFQKYNVIENAT</sequence>
<dbReference type="HOGENOM" id="CLU_3160432_0_0_1"/>
<proteinExistence type="predicted"/>
<evidence type="ECO:0000313" key="1">
    <source>
        <dbReference type="EMBL" id="CAP29908.2"/>
    </source>
</evidence>
<evidence type="ECO:0000313" key="3">
    <source>
        <dbReference type="WormBase" id="CBG10497"/>
    </source>
</evidence>